<gene>
    <name evidence="1" type="ORF">GXW79_06565</name>
</gene>
<protein>
    <recommendedName>
        <fullName evidence="3">Lipoprotein</fullName>
    </recommendedName>
</protein>
<name>A0AAF1K065_9PROT</name>
<dbReference type="Proteomes" id="UP001196068">
    <property type="component" value="Unassembled WGS sequence"/>
</dbReference>
<reference evidence="1" key="1">
    <citation type="submission" date="2020-01" db="EMBL/GenBank/DDBJ databases">
        <authorList>
            <person name="Rat A."/>
        </authorList>
    </citation>
    <scope>NUCLEOTIDE SEQUENCE</scope>
    <source>
        <strain evidence="1">LMG 28251</strain>
    </source>
</reference>
<keyword evidence="2" id="KW-1185">Reference proteome</keyword>
<organism evidence="1 2">
    <name type="scientific">Plastoroseomonas arctica</name>
    <dbReference type="NCBI Taxonomy" id="1509237"/>
    <lineage>
        <taxon>Bacteria</taxon>
        <taxon>Pseudomonadati</taxon>
        <taxon>Pseudomonadota</taxon>
        <taxon>Alphaproteobacteria</taxon>
        <taxon>Acetobacterales</taxon>
        <taxon>Acetobacteraceae</taxon>
        <taxon>Plastoroseomonas</taxon>
    </lineage>
</organism>
<accession>A0AAF1K065</accession>
<reference evidence="1" key="2">
    <citation type="journal article" date="2021" name="Syst. Appl. Microbiol.">
        <title>Roseomonas hellenica sp. nov., isolated from roots of wild-growing Alkanna tinctoria.</title>
        <authorList>
            <person name="Rat A."/>
            <person name="Naranjo H.D."/>
            <person name="Lebbe L."/>
            <person name="Cnockaert M."/>
            <person name="Krigas N."/>
            <person name="Grigoriadou K."/>
            <person name="Maloupa E."/>
            <person name="Willems A."/>
        </authorList>
    </citation>
    <scope>NUCLEOTIDE SEQUENCE</scope>
    <source>
        <strain evidence="1">LMG 28251</strain>
    </source>
</reference>
<proteinExistence type="predicted"/>
<dbReference type="RefSeq" id="WP_211873557.1">
    <property type="nucleotide sequence ID" value="NZ_JAAEDH010000005.1"/>
</dbReference>
<dbReference type="AlphaFoldDB" id="A0AAF1K065"/>
<dbReference type="EMBL" id="JAAEDH010000005">
    <property type="protein sequence ID" value="MBR0654738.1"/>
    <property type="molecule type" value="Genomic_DNA"/>
</dbReference>
<evidence type="ECO:0000313" key="2">
    <source>
        <dbReference type="Proteomes" id="UP001196068"/>
    </source>
</evidence>
<evidence type="ECO:0008006" key="3">
    <source>
        <dbReference type="Google" id="ProtNLM"/>
    </source>
</evidence>
<comment type="caution">
    <text evidence="1">The sequence shown here is derived from an EMBL/GenBank/DDBJ whole genome shotgun (WGS) entry which is preliminary data.</text>
</comment>
<dbReference type="PROSITE" id="PS51257">
    <property type="entry name" value="PROKAR_LIPOPROTEIN"/>
    <property type="match status" value="1"/>
</dbReference>
<evidence type="ECO:0000313" key="1">
    <source>
        <dbReference type="EMBL" id="MBR0654738.1"/>
    </source>
</evidence>
<sequence>MRGAIGAGMLMLAMAGCGGGPPGAPPPAAPAGTPPQQAAALFFSLCAEPDPTKTHAEATRQGLRRPSDIPLREVLHGRAGDVFAVGAARDSMLMLGETPRQCEIWVNEVAPRDIDPEFSAGLARLREAGATTSLVNQAESAGGLTKTYLVITPDRVARLFAFGPNRQDPGTFRSVLTSTNDPARIADARLQAR</sequence>